<gene>
    <name evidence="1" type="ORF">Gaeavirus7_5</name>
</gene>
<evidence type="ECO:0000313" key="1">
    <source>
        <dbReference type="EMBL" id="AYV80048.1"/>
    </source>
</evidence>
<reference evidence="1" key="1">
    <citation type="submission" date="2018-10" db="EMBL/GenBank/DDBJ databases">
        <title>Hidden diversity of soil giant viruses.</title>
        <authorList>
            <person name="Schulz F."/>
            <person name="Alteio L."/>
            <person name="Goudeau D."/>
            <person name="Ryan E.M."/>
            <person name="Malmstrom R.R."/>
            <person name="Blanchard J."/>
            <person name="Woyke T."/>
        </authorList>
    </citation>
    <scope>NUCLEOTIDE SEQUENCE</scope>
    <source>
        <strain evidence="1">GAV1</strain>
    </source>
</reference>
<organism evidence="1">
    <name type="scientific">Gaeavirus sp</name>
    <dbReference type="NCBI Taxonomy" id="2487767"/>
    <lineage>
        <taxon>Viruses</taxon>
        <taxon>Varidnaviria</taxon>
        <taxon>Bamfordvirae</taxon>
        <taxon>Nucleocytoviricota</taxon>
        <taxon>Megaviricetes</taxon>
        <taxon>Imitervirales</taxon>
        <taxon>Mimiviridae</taxon>
        <taxon>Klosneuvirinae</taxon>
    </lineage>
</organism>
<dbReference type="EMBL" id="MK072205">
    <property type="protein sequence ID" value="AYV80048.1"/>
    <property type="molecule type" value="Genomic_DNA"/>
</dbReference>
<sequence length="125" mass="14386">MEYAKLKNIELFNCHFSTKKTIRLEDSMIIFVINEDTIIPPGIKHLYTTVVRSTSLDDLPLSLETLTIHNWNYFVDAPLTNLPPSLKKLTLSGTSRDIDLSSIRLPYDCELVITKNILEWHKTIP</sequence>
<proteinExistence type="predicted"/>
<accession>A0A3G4ZYR2</accession>
<protein>
    <submittedName>
        <fullName evidence="1">Uncharacterized protein</fullName>
    </submittedName>
</protein>
<name>A0A3G4ZYR2_9VIRU</name>